<protein>
    <recommendedName>
        <fullName evidence="4">H15 domain-containing protein</fullName>
    </recommendedName>
</protein>
<reference evidence="2" key="2">
    <citation type="submission" date="2024-10" db="UniProtKB">
        <authorList>
            <consortium name="EnsemblProtists"/>
        </authorList>
    </citation>
    <scope>IDENTIFICATION</scope>
</reference>
<name>A0A0D3I372_EMIH1</name>
<dbReference type="PaxDb" id="2903-EOD05707"/>
<feature type="region of interest" description="Disordered" evidence="1">
    <location>
        <begin position="77"/>
        <end position="133"/>
    </location>
</feature>
<dbReference type="KEGG" id="ehx:EMIHUDRAFT_125269"/>
<keyword evidence="3" id="KW-1185">Reference proteome</keyword>
<sequence length="133" mass="14571">YSKMAPTTTETMIIEIVDESLEAAGISLPYIKKQLGDKYPEDFGEMNPKTAKKARRHASPLVVKAVKSAEAKSLIKKAARGEKWRTIQTIPKGAKKQPAAKSDAKPQKKKVKPAAKEPEPVVADESSDPDEEE</sequence>
<dbReference type="RefSeq" id="XP_005758136.1">
    <property type="nucleotide sequence ID" value="XM_005758079.1"/>
</dbReference>
<dbReference type="EnsemblProtists" id="EOD05707">
    <property type="protein sequence ID" value="EOD05707"/>
    <property type="gene ID" value="EMIHUDRAFT_125269"/>
</dbReference>
<evidence type="ECO:0000256" key="1">
    <source>
        <dbReference type="SAM" id="MobiDB-lite"/>
    </source>
</evidence>
<dbReference type="GeneID" id="17251857"/>
<reference evidence="3" key="1">
    <citation type="journal article" date="2013" name="Nature">
        <title>Pan genome of the phytoplankton Emiliania underpins its global distribution.</title>
        <authorList>
            <person name="Read B.A."/>
            <person name="Kegel J."/>
            <person name="Klute M.J."/>
            <person name="Kuo A."/>
            <person name="Lefebvre S.C."/>
            <person name="Maumus F."/>
            <person name="Mayer C."/>
            <person name="Miller J."/>
            <person name="Monier A."/>
            <person name="Salamov A."/>
            <person name="Young J."/>
            <person name="Aguilar M."/>
            <person name="Claverie J.M."/>
            <person name="Frickenhaus S."/>
            <person name="Gonzalez K."/>
            <person name="Herman E.K."/>
            <person name="Lin Y.C."/>
            <person name="Napier J."/>
            <person name="Ogata H."/>
            <person name="Sarno A.F."/>
            <person name="Shmutz J."/>
            <person name="Schroeder D."/>
            <person name="de Vargas C."/>
            <person name="Verret F."/>
            <person name="von Dassow P."/>
            <person name="Valentin K."/>
            <person name="Van de Peer Y."/>
            <person name="Wheeler G."/>
            <person name="Dacks J.B."/>
            <person name="Delwiche C.F."/>
            <person name="Dyhrman S.T."/>
            <person name="Glockner G."/>
            <person name="John U."/>
            <person name="Richards T."/>
            <person name="Worden A.Z."/>
            <person name="Zhang X."/>
            <person name="Grigoriev I.V."/>
            <person name="Allen A.E."/>
            <person name="Bidle K."/>
            <person name="Borodovsky M."/>
            <person name="Bowler C."/>
            <person name="Brownlee C."/>
            <person name="Cock J.M."/>
            <person name="Elias M."/>
            <person name="Gladyshev V.N."/>
            <person name="Groth M."/>
            <person name="Guda C."/>
            <person name="Hadaegh A."/>
            <person name="Iglesias-Rodriguez M.D."/>
            <person name="Jenkins J."/>
            <person name="Jones B.M."/>
            <person name="Lawson T."/>
            <person name="Leese F."/>
            <person name="Lindquist E."/>
            <person name="Lobanov A."/>
            <person name="Lomsadze A."/>
            <person name="Malik S.B."/>
            <person name="Marsh M.E."/>
            <person name="Mackinder L."/>
            <person name="Mock T."/>
            <person name="Mueller-Roeber B."/>
            <person name="Pagarete A."/>
            <person name="Parker M."/>
            <person name="Probert I."/>
            <person name="Quesneville H."/>
            <person name="Raines C."/>
            <person name="Rensing S.A."/>
            <person name="Riano-Pachon D.M."/>
            <person name="Richier S."/>
            <person name="Rokitta S."/>
            <person name="Shiraiwa Y."/>
            <person name="Soanes D.M."/>
            <person name="van der Giezen M."/>
            <person name="Wahlund T.M."/>
            <person name="Williams B."/>
            <person name="Wilson W."/>
            <person name="Wolfe G."/>
            <person name="Wurch L.L."/>
        </authorList>
    </citation>
    <scope>NUCLEOTIDE SEQUENCE</scope>
</reference>
<evidence type="ECO:0000313" key="3">
    <source>
        <dbReference type="Proteomes" id="UP000013827"/>
    </source>
</evidence>
<accession>A0A0D3I372</accession>
<dbReference type="HOGENOM" id="CLU_2077521_0_0_1"/>
<organism evidence="2 3">
    <name type="scientific">Emiliania huxleyi (strain CCMP1516)</name>
    <dbReference type="NCBI Taxonomy" id="280463"/>
    <lineage>
        <taxon>Eukaryota</taxon>
        <taxon>Haptista</taxon>
        <taxon>Haptophyta</taxon>
        <taxon>Prymnesiophyceae</taxon>
        <taxon>Isochrysidales</taxon>
        <taxon>Noelaerhabdaceae</taxon>
        <taxon>Emiliania</taxon>
    </lineage>
</organism>
<evidence type="ECO:0000313" key="2">
    <source>
        <dbReference type="EnsemblProtists" id="EOD05707"/>
    </source>
</evidence>
<proteinExistence type="predicted"/>
<dbReference type="Proteomes" id="UP000013827">
    <property type="component" value="Unassembled WGS sequence"/>
</dbReference>
<dbReference type="AlphaFoldDB" id="A0A0D3I372"/>
<evidence type="ECO:0008006" key="4">
    <source>
        <dbReference type="Google" id="ProtNLM"/>
    </source>
</evidence>